<keyword evidence="3" id="KW-1185">Reference proteome</keyword>
<comment type="caution">
    <text evidence="2">The sequence shown here is derived from an EMBL/GenBank/DDBJ whole genome shotgun (WGS) entry which is preliminary data.</text>
</comment>
<dbReference type="EMBL" id="NMQT01000011">
    <property type="protein sequence ID" value="OXM58496.1"/>
    <property type="molecule type" value="Genomic_DNA"/>
</dbReference>
<dbReference type="AlphaFoldDB" id="A0A229SI21"/>
<protein>
    <recommendedName>
        <fullName evidence="4">Cystathionine gamma-synthase</fullName>
    </recommendedName>
</protein>
<dbReference type="Gene3D" id="3.40.640.10">
    <property type="entry name" value="Type I PLP-dependent aspartate aminotransferase-like (Major domain)"/>
    <property type="match status" value="1"/>
</dbReference>
<dbReference type="Proteomes" id="UP000215223">
    <property type="component" value="Unassembled WGS sequence"/>
</dbReference>
<dbReference type="InterPro" id="IPR015421">
    <property type="entry name" value="PyrdxlP-dep_Trfase_major"/>
</dbReference>
<evidence type="ECO:0000256" key="1">
    <source>
        <dbReference type="SAM" id="MobiDB-lite"/>
    </source>
</evidence>
<accession>A0A229SI21</accession>
<sequence length="67" mass="7140">MDDLPALSETRQIHAGARPDPATGARATPLYQSTSFTLTDARHATSTFWARPRIRTAGGLLGRSGTS</sequence>
<feature type="region of interest" description="Disordered" evidence="1">
    <location>
        <begin position="1"/>
        <end position="27"/>
    </location>
</feature>
<evidence type="ECO:0008006" key="4">
    <source>
        <dbReference type="Google" id="ProtNLM"/>
    </source>
</evidence>
<reference evidence="2 3" key="1">
    <citation type="submission" date="2017-07" db="EMBL/GenBank/DDBJ databases">
        <title>Amycolatopsis thailandensis Genome sequencing and assembly.</title>
        <authorList>
            <person name="Kaur N."/>
            <person name="Mayilraj S."/>
        </authorList>
    </citation>
    <scope>NUCLEOTIDE SEQUENCE [LARGE SCALE GENOMIC DNA]</scope>
    <source>
        <strain evidence="2 3">JCM 16380</strain>
    </source>
</reference>
<proteinExistence type="predicted"/>
<evidence type="ECO:0000313" key="3">
    <source>
        <dbReference type="Proteomes" id="UP000215223"/>
    </source>
</evidence>
<name>A0A229SI21_9PSEU</name>
<gene>
    <name evidence="2" type="ORF">CFP71_02845</name>
</gene>
<organism evidence="2 3">
    <name type="scientific">Amycolatopsis thailandensis</name>
    <dbReference type="NCBI Taxonomy" id="589330"/>
    <lineage>
        <taxon>Bacteria</taxon>
        <taxon>Bacillati</taxon>
        <taxon>Actinomycetota</taxon>
        <taxon>Actinomycetes</taxon>
        <taxon>Pseudonocardiales</taxon>
        <taxon>Pseudonocardiaceae</taxon>
        <taxon>Amycolatopsis</taxon>
    </lineage>
</organism>
<evidence type="ECO:0000313" key="2">
    <source>
        <dbReference type="EMBL" id="OXM58496.1"/>
    </source>
</evidence>